<dbReference type="Proteomes" id="UP000002669">
    <property type="component" value="Unassembled WGS sequence"/>
</dbReference>
<dbReference type="VEuPathDB" id="FungiDB:MGYG_07102"/>
<dbReference type="EMBL" id="DS989827">
    <property type="protein sequence ID" value="EFR04095.1"/>
    <property type="molecule type" value="Genomic_DNA"/>
</dbReference>
<dbReference type="InParanoid" id="E4V230"/>
<proteinExistence type="predicted"/>
<protein>
    <submittedName>
        <fullName evidence="1">Uncharacterized protein</fullName>
    </submittedName>
</protein>
<organism evidence="2">
    <name type="scientific">Arthroderma gypseum (strain ATCC MYA-4604 / CBS 118893)</name>
    <name type="common">Microsporum gypseum</name>
    <dbReference type="NCBI Taxonomy" id="535722"/>
    <lineage>
        <taxon>Eukaryota</taxon>
        <taxon>Fungi</taxon>
        <taxon>Dikarya</taxon>
        <taxon>Ascomycota</taxon>
        <taxon>Pezizomycotina</taxon>
        <taxon>Eurotiomycetes</taxon>
        <taxon>Eurotiomycetidae</taxon>
        <taxon>Onygenales</taxon>
        <taxon>Arthrodermataceae</taxon>
        <taxon>Nannizzia</taxon>
    </lineage>
</organism>
<keyword evidence="2" id="KW-1185">Reference proteome</keyword>
<dbReference type="GeneID" id="10026351"/>
<dbReference type="RefSeq" id="XP_003171103.1">
    <property type="nucleotide sequence ID" value="XM_003171055.1"/>
</dbReference>
<gene>
    <name evidence="1" type="ORF">MGYG_07102</name>
</gene>
<name>E4V230_ARTGP</name>
<reference evidence="2" key="1">
    <citation type="journal article" date="2012" name="MBio">
        <title>Comparative genome analysis of Trichophyton rubrum and related dermatophytes reveals candidate genes involved in infection.</title>
        <authorList>
            <person name="Martinez D.A."/>
            <person name="Oliver B.G."/>
            <person name="Graeser Y."/>
            <person name="Goldberg J.M."/>
            <person name="Li W."/>
            <person name="Martinez-Rossi N.M."/>
            <person name="Monod M."/>
            <person name="Shelest E."/>
            <person name="Barton R.C."/>
            <person name="Birch E."/>
            <person name="Brakhage A.A."/>
            <person name="Chen Z."/>
            <person name="Gurr S.J."/>
            <person name="Heiman D."/>
            <person name="Heitman J."/>
            <person name="Kosti I."/>
            <person name="Rossi A."/>
            <person name="Saif S."/>
            <person name="Samalova M."/>
            <person name="Saunders C.W."/>
            <person name="Shea T."/>
            <person name="Summerbell R.C."/>
            <person name="Xu J."/>
            <person name="Young S."/>
            <person name="Zeng Q."/>
            <person name="Birren B.W."/>
            <person name="Cuomo C.A."/>
            <person name="White T.C."/>
        </authorList>
    </citation>
    <scope>NUCLEOTIDE SEQUENCE [LARGE SCALE GENOMIC DNA]</scope>
    <source>
        <strain evidence="2">ATCC MYA-4604 / CBS 118893</strain>
    </source>
</reference>
<evidence type="ECO:0000313" key="2">
    <source>
        <dbReference type="Proteomes" id="UP000002669"/>
    </source>
</evidence>
<sequence length="52" mass="5945">MAVHVRQAARDQGARDTPWSTFIFIAFCVKTGVDDQHRQADRLSWKKTVTPT</sequence>
<dbReference type="HOGENOM" id="CLU_3086789_0_0_1"/>
<dbReference type="AlphaFoldDB" id="E4V230"/>
<evidence type="ECO:0000313" key="1">
    <source>
        <dbReference type="EMBL" id="EFR04095.1"/>
    </source>
</evidence>
<accession>E4V230</accession>